<dbReference type="GO" id="GO:0006357">
    <property type="term" value="P:regulation of transcription by RNA polymerase II"/>
    <property type="evidence" value="ECO:0007669"/>
    <property type="project" value="TreeGrafter"/>
</dbReference>
<keyword evidence="7" id="KW-0539">Nucleus</keyword>
<evidence type="ECO:0000256" key="9">
    <source>
        <dbReference type="SAM" id="Coils"/>
    </source>
</evidence>
<dbReference type="OrthoDB" id="9368434at2759"/>
<dbReference type="InterPro" id="IPR051061">
    <property type="entry name" value="Zinc_finger_trans_reg"/>
</dbReference>
<dbReference type="SMART" id="SM00355">
    <property type="entry name" value="ZnF_C2H2"/>
    <property type="match status" value="3"/>
</dbReference>
<keyword evidence="13" id="KW-1185">Reference proteome</keyword>
<dbReference type="PROSITE" id="PS50157">
    <property type="entry name" value="ZINC_FINGER_C2H2_2"/>
    <property type="match status" value="1"/>
</dbReference>
<dbReference type="InterPro" id="IPR013087">
    <property type="entry name" value="Znf_C2H2_type"/>
</dbReference>
<feature type="compositionally biased region" description="Low complexity" evidence="10">
    <location>
        <begin position="165"/>
        <end position="176"/>
    </location>
</feature>
<comment type="subcellular location">
    <subcellularLocation>
        <location evidence="1">Nucleus</location>
    </subcellularLocation>
</comment>
<evidence type="ECO:0000256" key="3">
    <source>
        <dbReference type="ARBA" id="ARBA00022771"/>
    </source>
</evidence>
<feature type="compositionally biased region" description="Polar residues" evidence="10">
    <location>
        <begin position="487"/>
        <end position="500"/>
    </location>
</feature>
<evidence type="ECO:0000256" key="10">
    <source>
        <dbReference type="SAM" id="MobiDB-lite"/>
    </source>
</evidence>
<dbReference type="Proteomes" id="UP000193144">
    <property type="component" value="Unassembled WGS sequence"/>
</dbReference>
<evidence type="ECO:0000256" key="2">
    <source>
        <dbReference type="ARBA" id="ARBA00022723"/>
    </source>
</evidence>
<feature type="region of interest" description="Disordered" evidence="10">
    <location>
        <begin position="485"/>
        <end position="535"/>
    </location>
</feature>
<evidence type="ECO:0000259" key="11">
    <source>
        <dbReference type="PROSITE" id="PS50157"/>
    </source>
</evidence>
<keyword evidence="4" id="KW-0862">Zinc</keyword>
<dbReference type="GO" id="GO:0005634">
    <property type="term" value="C:nucleus"/>
    <property type="evidence" value="ECO:0007669"/>
    <property type="project" value="UniProtKB-SubCell"/>
</dbReference>
<evidence type="ECO:0000256" key="7">
    <source>
        <dbReference type="ARBA" id="ARBA00023242"/>
    </source>
</evidence>
<feature type="compositionally biased region" description="Polar residues" evidence="10">
    <location>
        <begin position="509"/>
        <end position="534"/>
    </location>
</feature>
<dbReference type="GO" id="GO:0008270">
    <property type="term" value="F:zinc ion binding"/>
    <property type="evidence" value="ECO:0007669"/>
    <property type="project" value="UniProtKB-KW"/>
</dbReference>
<feature type="compositionally biased region" description="Basic and acidic residues" evidence="10">
    <location>
        <begin position="350"/>
        <end position="363"/>
    </location>
</feature>
<keyword evidence="5" id="KW-0805">Transcription regulation</keyword>
<feature type="region of interest" description="Disordered" evidence="10">
    <location>
        <begin position="25"/>
        <end position="52"/>
    </location>
</feature>
<dbReference type="PANTHER" id="PTHR46179">
    <property type="entry name" value="ZINC FINGER PROTEIN"/>
    <property type="match status" value="1"/>
</dbReference>
<keyword evidence="2" id="KW-0479">Metal-binding</keyword>
<dbReference type="AlphaFoldDB" id="A0A1Y1ZHY5"/>
<evidence type="ECO:0000313" key="13">
    <source>
        <dbReference type="Proteomes" id="UP000193144"/>
    </source>
</evidence>
<protein>
    <recommendedName>
        <fullName evidence="11">C2H2-type domain-containing protein</fullName>
    </recommendedName>
</protein>
<evidence type="ECO:0000256" key="5">
    <source>
        <dbReference type="ARBA" id="ARBA00023015"/>
    </source>
</evidence>
<feature type="region of interest" description="Disordered" evidence="10">
    <location>
        <begin position="151"/>
        <end position="176"/>
    </location>
</feature>
<proteinExistence type="predicted"/>
<dbReference type="STRING" id="1231657.A0A1Y1ZHY5"/>
<feature type="region of interest" description="Disordered" evidence="10">
    <location>
        <begin position="258"/>
        <end position="371"/>
    </location>
</feature>
<name>A0A1Y1ZHY5_9PLEO</name>
<keyword evidence="9" id="KW-0175">Coiled coil</keyword>
<evidence type="ECO:0000313" key="12">
    <source>
        <dbReference type="EMBL" id="ORY09862.1"/>
    </source>
</evidence>
<comment type="caution">
    <text evidence="12">The sequence shown here is derived from an EMBL/GenBank/DDBJ whole genome shotgun (WGS) entry which is preliminary data.</text>
</comment>
<dbReference type="PANTHER" id="PTHR46179:SF13">
    <property type="entry name" value="C2H2-TYPE DOMAIN-CONTAINING PROTEIN"/>
    <property type="match status" value="1"/>
</dbReference>
<evidence type="ECO:0000256" key="6">
    <source>
        <dbReference type="ARBA" id="ARBA00023163"/>
    </source>
</evidence>
<gene>
    <name evidence="12" type="ORF">BCR34DRAFT_567821</name>
</gene>
<sequence length="585" mass="65983">MHVLTALKASPSDAAAVDSFTPKAVEVETSSHDDDNEVTRSLGRRRRKSERPQDLISECRDCGKTFKRPCDLTKHEKSHSRPWKCSEENCKYHDLGWPTEKERDRHVADKHSSEPVQFKCQYPPCTYASKRESNCKQHMEKAHGYQYVRSKSNGKRKGCHNDDTLPPSASLSSSYPSSANITPSFSDISSVTICAENFNVKLDDNWQFDVKLDDNWQLVEGFADGDSPSPIIYEDFTLWTSNPIDYSLFDPAITIDSKDTETTTSSSKELQHSKSSRLEPATQIDPQLSTDSDLESSKECRKVPLQAEPAARLESSSSEQPAEVERIIPDTPRPSPISDQLDTLPKAAKRALDVDTKKDETRPPPKKVKKCTPKRDKLRLMSCIYRKHKPDTYNYKDSKFKTCHTTSHEYISTLVRHLERYHNAVLCHTCLSAFDNAKEKDKHKNKEKCKAAYGCQEDKWQTLYKTLCGDGIHHSPDFECALEHSPRTASMETQQSSQGSPPEDKADSPMSQSSTQTAAFVSSGPSAVPSTPVSLNNAEREELERLREENNQLLRENNALLRRVLQWESVCASMDMSTLSIPVAT</sequence>
<accession>A0A1Y1ZHY5</accession>
<evidence type="ECO:0000256" key="8">
    <source>
        <dbReference type="PROSITE-ProRule" id="PRU00042"/>
    </source>
</evidence>
<organism evidence="12 13">
    <name type="scientific">Clohesyomyces aquaticus</name>
    <dbReference type="NCBI Taxonomy" id="1231657"/>
    <lineage>
        <taxon>Eukaryota</taxon>
        <taxon>Fungi</taxon>
        <taxon>Dikarya</taxon>
        <taxon>Ascomycota</taxon>
        <taxon>Pezizomycotina</taxon>
        <taxon>Dothideomycetes</taxon>
        <taxon>Pleosporomycetidae</taxon>
        <taxon>Pleosporales</taxon>
        <taxon>Lindgomycetaceae</taxon>
        <taxon>Clohesyomyces</taxon>
    </lineage>
</organism>
<dbReference type="PROSITE" id="PS00028">
    <property type="entry name" value="ZINC_FINGER_C2H2_1"/>
    <property type="match status" value="1"/>
</dbReference>
<evidence type="ECO:0000256" key="1">
    <source>
        <dbReference type="ARBA" id="ARBA00004123"/>
    </source>
</evidence>
<reference evidence="12 13" key="1">
    <citation type="submission" date="2016-07" db="EMBL/GenBank/DDBJ databases">
        <title>Pervasive Adenine N6-methylation of Active Genes in Fungi.</title>
        <authorList>
            <consortium name="DOE Joint Genome Institute"/>
            <person name="Mondo S.J."/>
            <person name="Dannebaum R.O."/>
            <person name="Kuo R.C."/>
            <person name="Labutti K."/>
            <person name="Haridas S."/>
            <person name="Kuo A."/>
            <person name="Salamov A."/>
            <person name="Ahrendt S.R."/>
            <person name="Lipzen A."/>
            <person name="Sullivan W."/>
            <person name="Andreopoulos W.B."/>
            <person name="Clum A."/>
            <person name="Lindquist E."/>
            <person name="Daum C."/>
            <person name="Ramamoorthy G.K."/>
            <person name="Gryganskyi A."/>
            <person name="Culley D."/>
            <person name="Magnuson J.K."/>
            <person name="James T.Y."/>
            <person name="O'Malley M.A."/>
            <person name="Stajich J.E."/>
            <person name="Spatafora J.W."/>
            <person name="Visel A."/>
            <person name="Grigoriev I.V."/>
        </authorList>
    </citation>
    <scope>NUCLEOTIDE SEQUENCE [LARGE SCALE GENOMIC DNA]</scope>
    <source>
        <strain evidence="12 13">CBS 115471</strain>
    </source>
</reference>
<dbReference type="EMBL" id="MCFA01000081">
    <property type="protein sequence ID" value="ORY09862.1"/>
    <property type="molecule type" value="Genomic_DNA"/>
</dbReference>
<keyword evidence="6" id="KW-0804">Transcription</keyword>
<evidence type="ECO:0000256" key="4">
    <source>
        <dbReference type="ARBA" id="ARBA00022833"/>
    </source>
</evidence>
<feature type="domain" description="C2H2-type" evidence="11">
    <location>
        <begin position="57"/>
        <end position="84"/>
    </location>
</feature>
<keyword evidence="3 8" id="KW-0863">Zinc-finger</keyword>
<feature type="coiled-coil region" evidence="9">
    <location>
        <begin position="536"/>
        <end position="563"/>
    </location>
</feature>